<sequence length="139" mass="15002">MMRAHTVATPPHPPPRRATHSLSPPSPSLSLLKPSPPPPPPPPPPTIPARRPLPFAHPRNPLLPRLLRASLHLSAPPSLPILTTRRALPPPGFLWSALLSPPRPKTLGSPHHFPSLFFVPPEDEEEEEEPGGLSPPAPV</sequence>
<feature type="compositionally biased region" description="Low complexity" evidence="1">
    <location>
        <begin position="20"/>
        <end position="33"/>
    </location>
</feature>
<evidence type="ECO:0000313" key="3">
    <source>
        <dbReference type="Proteomes" id="UP000823388"/>
    </source>
</evidence>
<dbReference type="EMBL" id="CM029037">
    <property type="protein sequence ID" value="KAG2655568.1"/>
    <property type="molecule type" value="Genomic_DNA"/>
</dbReference>
<feature type="region of interest" description="Disordered" evidence="1">
    <location>
        <begin position="111"/>
        <end position="139"/>
    </location>
</feature>
<keyword evidence="3" id="KW-1185">Reference proteome</keyword>
<feature type="compositionally biased region" description="Acidic residues" evidence="1">
    <location>
        <begin position="121"/>
        <end position="130"/>
    </location>
</feature>
<evidence type="ECO:0000256" key="1">
    <source>
        <dbReference type="SAM" id="MobiDB-lite"/>
    </source>
</evidence>
<comment type="caution">
    <text evidence="2">The sequence shown here is derived from an EMBL/GenBank/DDBJ whole genome shotgun (WGS) entry which is preliminary data.</text>
</comment>
<accession>A0A8T0XA55</accession>
<evidence type="ECO:0000313" key="2">
    <source>
        <dbReference type="EMBL" id="KAG2655568.1"/>
    </source>
</evidence>
<gene>
    <name evidence="2" type="ORF">PVAP13_1KG014493</name>
</gene>
<organism evidence="2 3">
    <name type="scientific">Panicum virgatum</name>
    <name type="common">Blackwell switchgrass</name>
    <dbReference type="NCBI Taxonomy" id="38727"/>
    <lineage>
        <taxon>Eukaryota</taxon>
        <taxon>Viridiplantae</taxon>
        <taxon>Streptophyta</taxon>
        <taxon>Embryophyta</taxon>
        <taxon>Tracheophyta</taxon>
        <taxon>Spermatophyta</taxon>
        <taxon>Magnoliopsida</taxon>
        <taxon>Liliopsida</taxon>
        <taxon>Poales</taxon>
        <taxon>Poaceae</taxon>
        <taxon>PACMAD clade</taxon>
        <taxon>Panicoideae</taxon>
        <taxon>Panicodae</taxon>
        <taxon>Paniceae</taxon>
        <taxon>Panicinae</taxon>
        <taxon>Panicum</taxon>
        <taxon>Panicum sect. Hiantes</taxon>
    </lineage>
</organism>
<reference evidence="2" key="1">
    <citation type="submission" date="2020-05" db="EMBL/GenBank/DDBJ databases">
        <title>WGS assembly of Panicum virgatum.</title>
        <authorList>
            <person name="Lovell J.T."/>
            <person name="Jenkins J."/>
            <person name="Shu S."/>
            <person name="Juenger T.E."/>
            <person name="Schmutz J."/>
        </authorList>
    </citation>
    <scope>NUCLEOTIDE SEQUENCE</scope>
    <source>
        <strain evidence="2">AP13</strain>
    </source>
</reference>
<name>A0A8T0XA55_PANVG</name>
<feature type="compositionally biased region" description="Pro residues" evidence="1">
    <location>
        <begin position="34"/>
        <end position="47"/>
    </location>
</feature>
<feature type="region of interest" description="Disordered" evidence="1">
    <location>
        <begin position="1"/>
        <end position="57"/>
    </location>
</feature>
<dbReference type="AlphaFoldDB" id="A0A8T0XA55"/>
<protein>
    <submittedName>
        <fullName evidence="2">Uncharacterized protein</fullName>
    </submittedName>
</protein>
<dbReference type="Proteomes" id="UP000823388">
    <property type="component" value="Chromosome 1K"/>
</dbReference>
<proteinExistence type="predicted"/>
<feature type="non-terminal residue" evidence="2">
    <location>
        <position position="139"/>
    </location>
</feature>